<sequence length="99" mass="11616">MTILRIRNRRRGVNMSVVLAIWRGRIGGVMMLRRLSLICVPNLSISFFLAPGIYSTPTFPNRTRRGFRRISQTFWFLSWCFLDPLIHLIIPSLSQTFPY</sequence>
<gene>
    <name evidence="2" type="ORF">BDN70DRAFT_638392</name>
</gene>
<dbReference type="EMBL" id="MU155136">
    <property type="protein sequence ID" value="KAF9485396.1"/>
    <property type="molecule type" value="Genomic_DNA"/>
</dbReference>
<accession>A0A9P5ZDE6</accession>
<evidence type="ECO:0000313" key="3">
    <source>
        <dbReference type="Proteomes" id="UP000807469"/>
    </source>
</evidence>
<proteinExistence type="predicted"/>
<keyword evidence="1" id="KW-0472">Membrane</keyword>
<comment type="caution">
    <text evidence="2">The sequence shown here is derived from an EMBL/GenBank/DDBJ whole genome shotgun (WGS) entry which is preliminary data.</text>
</comment>
<protein>
    <submittedName>
        <fullName evidence="2">Uncharacterized protein</fullName>
    </submittedName>
</protein>
<feature type="transmembrane region" description="Helical" evidence="1">
    <location>
        <begin position="74"/>
        <end position="93"/>
    </location>
</feature>
<keyword evidence="1" id="KW-1133">Transmembrane helix</keyword>
<dbReference type="AlphaFoldDB" id="A0A9P5ZDE6"/>
<reference evidence="2" key="1">
    <citation type="submission" date="2020-11" db="EMBL/GenBank/DDBJ databases">
        <authorList>
            <consortium name="DOE Joint Genome Institute"/>
            <person name="Ahrendt S."/>
            <person name="Riley R."/>
            <person name="Andreopoulos W."/>
            <person name="Labutti K."/>
            <person name="Pangilinan J."/>
            <person name="Ruiz-Duenas F.J."/>
            <person name="Barrasa J.M."/>
            <person name="Sanchez-Garcia M."/>
            <person name="Camarero S."/>
            <person name="Miyauchi S."/>
            <person name="Serrano A."/>
            <person name="Linde D."/>
            <person name="Babiker R."/>
            <person name="Drula E."/>
            <person name="Ayuso-Fernandez I."/>
            <person name="Pacheco R."/>
            <person name="Padilla G."/>
            <person name="Ferreira P."/>
            <person name="Barriuso J."/>
            <person name="Kellner H."/>
            <person name="Castanera R."/>
            <person name="Alfaro M."/>
            <person name="Ramirez L."/>
            <person name="Pisabarro A.G."/>
            <person name="Kuo A."/>
            <person name="Tritt A."/>
            <person name="Lipzen A."/>
            <person name="He G."/>
            <person name="Yan M."/>
            <person name="Ng V."/>
            <person name="Cullen D."/>
            <person name="Martin F."/>
            <person name="Rosso M.-N."/>
            <person name="Henrissat B."/>
            <person name="Hibbett D."/>
            <person name="Martinez A.T."/>
            <person name="Grigoriev I.V."/>
        </authorList>
    </citation>
    <scope>NUCLEOTIDE SEQUENCE</scope>
    <source>
        <strain evidence="2">CIRM-BRFM 674</strain>
    </source>
</reference>
<feature type="transmembrane region" description="Helical" evidence="1">
    <location>
        <begin position="35"/>
        <end position="54"/>
    </location>
</feature>
<organism evidence="2 3">
    <name type="scientific">Pholiota conissans</name>
    <dbReference type="NCBI Taxonomy" id="109636"/>
    <lineage>
        <taxon>Eukaryota</taxon>
        <taxon>Fungi</taxon>
        <taxon>Dikarya</taxon>
        <taxon>Basidiomycota</taxon>
        <taxon>Agaricomycotina</taxon>
        <taxon>Agaricomycetes</taxon>
        <taxon>Agaricomycetidae</taxon>
        <taxon>Agaricales</taxon>
        <taxon>Agaricineae</taxon>
        <taxon>Strophariaceae</taxon>
        <taxon>Pholiota</taxon>
    </lineage>
</organism>
<name>A0A9P5ZDE6_9AGAR</name>
<evidence type="ECO:0000313" key="2">
    <source>
        <dbReference type="EMBL" id="KAF9485396.1"/>
    </source>
</evidence>
<keyword evidence="3" id="KW-1185">Reference proteome</keyword>
<keyword evidence="1" id="KW-0812">Transmembrane</keyword>
<dbReference type="Proteomes" id="UP000807469">
    <property type="component" value="Unassembled WGS sequence"/>
</dbReference>
<evidence type="ECO:0000256" key="1">
    <source>
        <dbReference type="SAM" id="Phobius"/>
    </source>
</evidence>